<evidence type="ECO:0000313" key="2">
    <source>
        <dbReference type="Ensembl" id="ENSCSAVP00000002008.1"/>
    </source>
</evidence>
<feature type="compositionally biased region" description="Low complexity" evidence="1">
    <location>
        <begin position="1"/>
        <end position="18"/>
    </location>
</feature>
<dbReference type="AlphaFoldDB" id="H2Y9L0"/>
<evidence type="ECO:0000313" key="3">
    <source>
        <dbReference type="Proteomes" id="UP000007875"/>
    </source>
</evidence>
<name>H2Y9L0_CIOSA</name>
<protein>
    <submittedName>
        <fullName evidence="2">Uncharacterized protein</fullName>
    </submittedName>
</protein>
<keyword evidence="3" id="KW-1185">Reference proteome</keyword>
<dbReference type="HOGENOM" id="CLU_3227008_0_0_1"/>
<feature type="region of interest" description="Disordered" evidence="1">
    <location>
        <begin position="1"/>
        <end position="44"/>
    </location>
</feature>
<organism evidence="2 3">
    <name type="scientific">Ciona savignyi</name>
    <name type="common">Pacific transparent sea squirt</name>
    <dbReference type="NCBI Taxonomy" id="51511"/>
    <lineage>
        <taxon>Eukaryota</taxon>
        <taxon>Metazoa</taxon>
        <taxon>Chordata</taxon>
        <taxon>Tunicata</taxon>
        <taxon>Ascidiacea</taxon>
        <taxon>Phlebobranchia</taxon>
        <taxon>Cionidae</taxon>
        <taxon>Ciona</taxon>
    </lineage>
</organism>
<evidence type="ECO:0000256" key="1">
    <source>
        <dbReference type="SAM" id="MobiDB-lite"/>
    </source>
</evidence>
<feature type="compositionally biased region" description="Polar residues" evidence="1">
    <location>
        <begin position="31"/>
        <end position="44"/>
    </location>
</feature>
<dbReference type="InParanoid" id="H2Y9L0"/>
<accession>H2Y9L0</accession>
<dbReference type="Ensembl" id="ENSCSAVT00000002043.1">
    <property type="protein sequence ID" value="ENSCSAVP00000002008.1"/>
    <property type="gene ID" value="ENSCSAVG00000001176.1"/>
</dbReference>
<reference evidence="3" key="1">
    <citation type="submission" date="2003-08" db="EMBL/GenBank/DDBJ databases">
        <authorList>
            <person name="Birren B."/>
            <person name="Nusbaum C."/>
            <person name="Abebe A."/>
            <person name="Abouelleil A."/>
            <person name="Adekoya E."/>
            <person name="Ait-zahra M."/>
            <person name="Allen N."/>
            <person name="Allen T."/>
            <person name="An P."/>
            <person name="Anderson M."/>
            <person name="Anderson S."/>
            <person name="Arachchi H."/>
            <person name="Armbruster J."/>
            <person name="Bachantsang P."/>
            <person name="Baldwin J."/>
            <person name="Barry A."/>
            <person name="Bayul T."/>
            <person name="Blitshsteyn B."/>
            <person name="Bloom T."/>
            <person name="Blye J."/>
            <person name="Boguslavskiy L."/>
            <person name="Borowsky M."/>
            <person name="Boukhgalter B."/>
            <person name="Brunache A."/>
            <person name="Butler J."/>
            <person name="Calixte N."/>
            <person name="Calvo S."/>
            <person name="Camarata J."/>
            <person name="Campo K."/>
            <person name="Chang J."/>
            <person name="Cheshatsang Y."/>
            <person name="Citroen M."/>
            <person name="Collymore A."/>
            <person name="Considine T."/>
            <person name="Cook A."/>
            <person name="Cooke P."/>
            <person name="Corum B."/>
            <person name="Cuomo C."/>
            <person name="David R."/>
            <person name="Dawoe T."/>
            <person name="Degray S."/>
            <person name="Dodge S."/>
            <person name="Dooley K."/>
            <person name="Dorje P."/>
            <person name="Dorjee K."/>
            <person name="Dorris L."/>
            <person name="Duffey N."/>
            <person name="Dupes A."/>
            <person name="Elkins T."/>
            <person name="Engels R."/>
            <person name="Erickson J."/>
            <person name="Farina A."/>
            <person name="Faro S."/>
            <person name="Ferreira P."/>
            <person name="Fischer H."/>
            <person name="Fitzgerald M."/>
            <person name="Foley K."/>
            <person name="Gage D."/>
            <person name="Galagan J."/>
            <person name="Gearin G."/>
            <person name="Gnerre S."/>
            <person name="Gnirke A."/>
            <person name="Goyette A."/>
            <person name="Graham J."/>
            <person name="Grandbois E."/>
            <person name="Gyaltsen K."/>
            <person name="Hafez N."/>
            <person name="Hagopian D."/>
            <person name="Hagos B."/>
            <person name="Hall J."/>
            <person name="Hatcher B."/>
            <person name="Heller A."/>
            <person name="Higgins H."/>
            <person name="Honan T."/>
            <person name="Horn A."/>
            <person name="Houde N."/>
            <person name="Hughes L."/>
            <person name="Hulme W."/>
            <person name="Husby E."/>
            <person name="Iliev I."/>
            <person name="Jaffe D."/>
            <person name="Jones C."/>
            <person name="Kamal M."/>
            <person name="Kamat A."/>
            <person name="Kamvysselis M."/>
            <person name="Karlsson E."/>
            <person name="Kells C."/>
            <person name="Kieu A."/>
            <person name="Kisner P."/>
            <person name="Kodira C."/>
            <person name="Kulbokas E."/>
            <person name="Labutti K."/>
            <person name="Lama D."/>
            <person name="Landers T."/>
            <person name="Leger J."/>
            <person name="Levine S."/>
            <person name="Lewis D."/>
            <person name="Lewis T."/>
            <person name="Lindblad-toh K."/>
            <person name="Liu X."/>
            <person name="Lokyitsang T."/>
            <person name="Lokyitsang Y."/>
            <person name="Lucien O."/>
            <person name="Lui A."/>
            <person name="Ma L.J."/>
            <person name="Mabbitt R."/>
            <person name="Macdonald J."/>
            <person name="Maclean C."/>
            <person name="Major J."/>
            <person name="Manning J."/>
            <person name="Marabella R."/>
            <person name="Maru K."/>
            <person name="Matthews C."/>
            <person name="Mauceli E."/>
            <person name="Mccarthy M."/>
            <person name="Mcdonough S."/>
            <person name="Mcghee T."/>
            <person name="Meldrim J."/>
            <person name="Meneus L."/>
            <person name="Mesirov J."/>
            <person name="Mihalev A."/>
            <person name="Mihova T."/>
            <person name="Mikkelsen T."/>
            <person name="Mlenga V."/>
            <person name="Moru K."/>
            <person name="Mozes J."/>
            <person name="Mulrain L."/>
            <person name="Munson G."/>
            <person name="Naylor J."/>
            <person name="Newes C."/>
            <person name="Nguyen C."/>
            <person name="Nguyen N."/>
            <person name="Nguyen T."/>
            <person name="Nicol R."/>
            <person name="Nielsen C."/>
            <person name="Nizzari M."/>
            <person name="Norbu C."/>
            <person name="Norbu N."/>
            <person name="O'donnell P."/>
            <person name="Okoawo O."/>
            <person name="O'leary S."/>
            <person name="Omotosho B."/>
            <person name="O'neill K."/>
            <person name="Osman S."/>
            <person name="Parker S."/>
            <person name="Perrin D."/>
            <person name="Phunkhang P."/>
            <person name="Piqani B."/>
            <person name="Purcell S."/>
            <person name="Rachupka T."/>
            <person name="Ramasamy U."/>
            <person name="Rameau R."/>
            <person name="Ray V."/>
            <person name="Raymond C."/>
            <person name="Retta R."/>
            <person name="Richardson S."/>
            <person name="Rise C."/>
            <person name="Rodriguez J."/>
            <person name="Rogers J."/>
            <person name="Rogov P."/>
            <person name="Rutman M."/>
            <person name="Schupbach R."/>
            <person name="Seaman C."/>
            <person name="Settipalli S."/>
            <person name="Sharpe T."/>
            <person name="Sheridan J."/>
            <person name="Sherpa N."/>
            <person name="Shi J."/>
            <person name="Smirnov S."/>
            <person name="Smith C."/>
            <person name="Sougnez C."/>
            <person name="Spencer B."/>
            <person name="Stalker J."/>
            <person name="Stange-thomann N."/>
            <person name="Stavropoulos S."/>
            <person name="Stetson K."/>
            <person name="Stone C."/>
            <person name="Stone S."/>
            <person name="Stubbs M."/>
            <person name="Talamas J."/>
            <person name="Tchuinga P."/>
            <person name="Tenzing P."/>
            <person name="Tesfaye S."/>
            <person name="Theodore J."/>
            <person name="Thoulutsang Y."/>
            <person name="Topham K."/>
            <person name="Towey S."/>
            <person name="Tsamla T."/>
            <person name="Tsomo N."/>
            <person name="Vallee D."/>
            <person name="Vassiliev H."/>
            <person name="Venkataraman V."/>
            <person name="Vinson J."/>
            <person name="Vo A."/>
            <person name="Wade C."/>
            <person name="Wang S."/>
            <person name="Wangchuk T."/>
            <person name="Wangdi T."/>
            <person name="Whittaker C."/>
            <person name="Wilkinson J."/>
            <person name="Wu Y."/>
            <person name="Wyman D."/>
            <person name="Yadav S."/>
            <person name="Yang S."/>
            <person name="Yang X."/>
            <person name="Yeager S."/>
            <person name="Yee E."/>
            <person name="Young G."/>
            <person name="Zainoun J."/>
            <person name="Zembeck L."/>
            <person name="Zimmer A."/>
            <person name="Zody M."/>
            <person name="Lander E."/>
        </authorList>
    </citation>
    <scope>NUCLEOTIDE SEQUENCE [LARGE SCALE GENOMIC DNA]</scope>
</reference>
<reference evidence="2" key="3">
    <citation type="submission" date="2025-09" db="UniProtKB">
        <authorList>
            <consortium name="Ensembl"/>
        </authorList>
    </citation>
    <scope>IDENTIFICATION</scope>
</reference>
<dbReference type="Proteomes" id="UP000007875">
    <property type="component" value="Unassembled WGS sequence"/>
</dbReference>
<reference evidence="2" key="2">
    <citation type="submission" date="2025-08" db="UniProtKB">
        <authorList>
            <consortium name="Ensembl"/>
        </authorList>
    </citation>
    <scope>IDENTIFICATION</scope>
</reference>
<proteinExistence type="predicted"/>
<sequence>MASKHSSASSQVSKSALSTNPGAHVQLKPSKVSTQPSLQPPLST</sequence>